<evidence type="ECO:0000313" key="2">
    <source>
        <dbReference type="EMBL" id="CAK9076251.1"/>
    </source>
</evidence>
<comment type="caution">
    <text evidence="2">The sequence shown here is derived from an EMBL/GenBank/DDBJ whole genome shotgun (WGS) entry which is preliminary data.</text>
</comment>
<protein>
    <submittedName>
        <fullName evidence="2">Mitochondrial</fullName>
    </submittedName>
</protein>
<organism evidence="2 3">
    <name type="scientific">Durusdinium trenchii</name>
    <dbReference type="NCBI Taxonomy" id="1381693"/>
    <lineage>
        <taxon>Eukaryota</taxon>
        <taxon>Sar</taxon>
        <taxon>Alveolata</taxon>
        <taxon>Dinophyceae</taxon>
        <taxon>Suessiales</taxon>
        <taxon>Symbiodiniaceae</taxon>
        <taxon>Durusdinium</taxon>
    </lineage>
</organism>
<name>A0ABP0PKZ5_9DINO</name>
<keyword evidence="3" id="KW-1185">Reference proteome</keyword>
<reference evidence="2 3" key="1">
    <citation type="submission" date="2024-02" db="EMBL/GenBank/DDBJ databases">
        <authorList>
            <person name="Chen Y."/>
            <person name="Shah S."/>
            <person name="Dougan E. K."/>
            <person name="Thang M."/>
            <person name="Chan C."/>
        </authorList>
    </citation>
    <scope>NUCLEOTIDE SEQUENCE [LARGE SCALE GENOMIC DNA]</scope>
</reference>
<evidence type="ECO:0000256" key="1">
    <source>
        <dbReference type="SAM" id="MobiDB-lite"/>
    </source>
</evidence>
<feature type="non-terminal residue" evidence="2">
    <location>
        <position position="1"/>
    </location>
</feature>
<evidence type="ECO:0000313" key="3">
    <source>
        <dbReference type="Proteomes" id="UP001642464"/>
    </source>
</evidence>
<feature type="region of interest" description="Disordered" evidence="1">
    <location>
        <begin position="57"/>
        <end position="77"/>
    </location>
</feature>
<dbReference type="Proteomes" id="UP001642464">
    <property type="component" value="Unassembled WGS sequence"/>
</dbReference>
<accession>A0ABP0PKZ5</accession>
<gene>
    <name evidence="2" type="ORF">SCF082_LOCUS36792</name>
</gene>
<proteinExistence type="predicted"/>
<dbReference type="EMBL" id="CAXAMM010036780">
    <property type="protein sequence ID" value="CAK9076251.1"/>
    <property type="molecule type" value="Genomic_DNA"/>
</dbReference>
<sequence>ENPKATAHFRQKVCNRARADAQGVQIGCSMEMGIPILKLGGLRRLCPRGITVRDPRVQSVNGAQGEKAESKRRKRREDMGDEFMCQLLVSFRADPFQRLKPPENGGLITFGEVQKGGRMAEVCADSAGRWQDQLPIMHFFEMYRAIPRPLDRGNALPVRRQRGER</sequence>